<gene>
    <name evidence="12" type="ORF">pipiens_009723</name>
</gene>
<evidence type="ECO:0000256" key="4">
    <source>
        <dbReference type="ARBA" id="ARBA00022692"/>
    </source>
</evidence>
<feature type="transmembrane region" description="Helical" evidence="11">
    <location>
        <begin position="459"/>
        <end position="479"/>
    </location>
</feature>
<sequence>MSGLRHLKSPKFAPPMEFVDQATLSPPEGYKDGSGLLDNALGGALGGHVFGAQHIQQLQVIQRLQQQRAAMLAARAAAGQQGQQTGSTQTSSGGTGASPAATATAGATATGQPAAAAAATQQQPQPSPQQTVCTECAECAECAAKQLHDEASQLNTMEFVKRLNRFRFFQHSYRNPSELYDSLIVFPNMVAKITGMDIFSEGYRVISWSLFSVVVLLTVYVYTSVVTASEVWGNTEDLIFCFVTAGIGLQGLGKLYTFIFFRKKLVWMHQYNKELFRKECNPRVRKMLMDSVFLLSVIVKTMLVCYASTSILLDVAPLLFTIQTGEKILPFGFYIPFLDRNEWFGYFCNYAMHVCNTVYVSSQDMGPDCIYMIMMMSAFTQIDLLKESLAEFNEKIEENDDDLDAFFGEIIRHHRDHLEYLQTIEKVFQLNFLITFVSLSTVLVMSLFAVVTLSWYQGYVFVAFISYELFFGSFLGTMLEIKNEQLQQAIYAISWYKLSREHQKLLRFMLHASQESVSLTLIFAPLNMPTFLQVYKTIYSIFTMLLTVREE</sequence>
<comment type="caution">
    <text evidence="12">The sequence shown here is derived from an EMBL/GenBank/DDBJ whole genome shotgun (WGS) entry which is preliminary data.</text>
</comment>
<proteinExistence type="predicted"/>
<evidence type="ECO:0000256" key="3">
    <source>
        <dbReference type="ARBA" id="ARBA00022606"/>
    </source>
</evidence>
<evidence type="ECO:0008006" key="14">
    <source>
        <dbReference type="Google" id="ProtNLM"/>
    </source>
</evidence>
<keyword evidence="2" id="KW-1003">Cell membrane</keyword>
<evidence type="ECO:0000256" key="9">
    <source>
        <dbReference type="ARBA" id="ARBA00023224"/>
    </source>
</evidence>
<dbReference type="Proteomes" id="UP001562425">
    <property type="component" value="Unassembled WGS sequence"/>
</dbReference>
<keyword evidence="5" id="KW-0552">Olfaction</keyword>
<evidence type="ECO:0000256" key="5">
    <source>
        <dbReference type="ARBA" id="ARBA00022725"/>
    </source>
</evidence>
<evidence type="ECO:0000256" key="6">
    <source>
        <dbReference type="ARBA" id="ARBA00022989"/>
    </source>
</evidence>
<accession>A0ABD1DD56</accession>
<dbReference type="EMBL" id="JBEHCU010006278">
    <property type="protein sequence ID" value="KAL1397487.1"/>
    <property type="molecule type" value="Genomic_DNA"/>
</dbReference>
<dbReference type="GO" id="GO:0007608">
    <property type="term" value="P:sensory perception of smell"/>
    <property type="evidence" value="ECO:0007669"/>
    <property type="project" value="UniProtKB-KW"/>
</dbReference>
<evidence type="ECO:0000256" key="7">
    <source>
        <dbReference type="ARBA" id="ARBA00023136"/>
    </source>
</evidence>
<name>A0ABD1DD56_CULPP</name>
<dbReference type="GO" id="GO:0007165">
    <property type="term" value="P:signal transduction"/>
    <property type="evidence" value="ECO:0007669"/>
    <property type="project" value="UniProtKB-KW"/>
</dbReference>
<feature type="transmembrane region" description="Helical" evidence="11">
    <location>
        <begin position="292"/>
        <end position="313"/>
    </location>
</feature>
<feature type="transmembrane region" description="Helical" evidence="11">
    <location>
        <begin position="430"/>
        <end position="453"/>
    </location>
</feature>
<dbReference type="PANTHER" id="PTHR21137:SF35">
    <property type="entry name" value="ODORANT RECEPTOR 19A-RELATED"/>
    <property type="match status" value="1"/>
</dbReference>
<keyword evidence="4 11" id="KW-0812">Transmembrane</keyword>
<evidence type="ECO:0000313" key="12">
    <source>
        <dbReference type="EMBL" id="KAL1397487.1"/>
    </source>
</evidence>
<evidence type="ECO:0000256" key="8">
    <source>
        <dbReference type="ARBA" id="ARBA00023170"/>
    </source>
</evidence>
<dbReference type="AlphaFoldDB" id="A0ABD1DD56"/>
<dbReference type="Pfam" id="PF02949">
    <property type="entry name" value="7tm_6"/>
    <property type="match status" value="1"/>
</dbReference>
<keyword evidence="9" id="KW-0807">Transducer</keyword>
<protein>
    <recommendedName>
        <fullName evidence="14">Odorant receptor</fullName>
    </recommendedName>
</protein>
<dbReference type="GO" id="GO:0005886">
    <property type="term" value="C:plasma membrane"/>
    <property type="evidence" value="ECO:0007669"/>
    <property type="project" value="UniProtKB-SubCell"/>
</dbReference>
<evidence type="ECO:0000256" key="1">
    <source>
        <dbReference type="ARBA" id="ARBA00004651"/>
    </source>
</evidence>
<feature type="transmembrane region" description="Helical" evidence="11">
    <location>
        <begin position="205"/>
        <end position="225"/>
    </location>
</feature>
<comment type="subcellular location">
    <subcellularLocation>
        <location evidence="1">Cell membrane</location>
        <topology evidence="1">Multi-pass membrane protein</topology>
    </subcellularLocation>
</comment>
<keyword evidence="3" id="KW-0716">Sensory transduction</keyword>
<keyword evidence="8" id="KW-0675">Receptor</keyword>
<keyword evidence="13" id="KW-1185">Reference proteome</keyword>
<evidence type="ECO:0000256" key="10">
    <source>
        <dbReference type="SAM" id="MobiDB-lite"/>
    </source>
</evidence>
<reference evidence="12 13" key="1">
    <citation type="submission" date="2024-05" db="EMBL/GenBank/DDBJ databases">
        <title>Culex pipiens pipiens assembly and annotation.</title>
        <authorList>
            <person name="Alout H."/>
            <person name="Durand T."/>
        </authorList>
    </citation>
    <scope>NUCLEOTIDE SEQUENCE [LARGE SCALE GENOMIC DNA]</scope>
    <source>
        <strain evidence="12">HA-2024</strain>
        <tissue evidence="12">Whole body</tissue>
    </source>
</reference>
<evidence type="ECO:0000256" key="11">
    <source>
        <dbReference type="SAM" id="Phobius"/>
    </source>
</evidence>
<keyword evidence="7 11" id="KW-0472">Membrane</keyword>
<evidence type="ECO:0000313" key="13">
    <source>
        <dbReference type="Proteomes" id="UP001562425"/>
    </source>
</evidence>
<evidence type="ECO:0000256" key="2">
    <source>
        <dbReference type="ARBA" id="ARBA00022475"/>
    </source>
</evidence>
<feature type="region of interest" description="Disordered" evidence="10">
    <location>
        <begin position="79"/>
        <end position="109"/>
    </location>
</feature>
<feature type="transmembrane region" description="Helical" evidence="11">
    <location>
        <begin position="237"/>
        <end position="261"/>
    </location>
</feature>
<dbReference type="PANTHER" id="PTHR21137">
    <property type="entry name" value="ODORANT RECEPTOR"/>
    <property type="match status" value="1"/>
</dbReference>
<keyword evidence="6 11" id="KW-1133">Transmembrane helix</keyword>
<dbReference type="InterPro" id="IPR004117">
    <property type="entry name" value="7tm6_olfct_rcpt"/>
</dbReference>
<organism evidence="12 13">
    <name type="scientific">Culex pipiens pipiens</name>
    <name type="common">Northern house mosquito</name>
    <dbReference type="NCBI Taxonomy" id="38569"/>
    <lineage>
        <taxon>Eukaryota</taxon>
        <taxon>Metazoa</taxon>
        <taxon>Ecdysozoa</taxon>
        <taxon>Arthropoda</taxon>
        <taxon>Hexapoda</taxon>
        <taxon>Insecta</taxon>
        <taxon>Pterygota</taxon>
        <taxon>Neoptera</taxon>
        <taxon>Endopterygota</taxon>
        <taxon>Diptera</taxon>
        <taxon>Nematocera</taxon>
        <taxon>Culicoidea</taxon>
        <taxon>Culicidae</taxon>
        <taxon>Culicinae</taxon>
        <taxon>Culicini</taxon>
        <taxon>Culex</taxon>
        <taxon>Culex</taxon>
    </lineage>
</organism>